<comment type="similarity">
    <text evidence="1">Belongs to the leucine-binding protein family.</text>
</comment>
<evidence type="ECO:0000259" key="5">
    <source>
        <dbReference type="Pfam" id="PF13458"/>
    </source>
</evidence>
<evidence type="ECO:0000313" key="7">
    <source>
        <dbReference type="Proteomes" id="UP001318682"/>
    </source>
</evidence>
<protein>
    <recommendedName>
        <fullName evidence="5">Leucine-binding protein domain-containing protein</fullName>
    </recommendedName>
</protein>
<feature type="domain" description="Leucine-binding protein" evidence="5">
    <location>
        <begin position="53"/>
        <end position="203"/>
    </location>
</feature>
<keyword evidence="2 4" id="KW-0732">Signal</keyword>
<proteinExistence type="inferred from homology"/>
<evidence type="ECO:0000256" key="1">
    <source>
        <dbReference type="ARBA" id="ARBA00010062"/>
    </source>
</evidence>
<keyword evidence="7" id="KW-1185">Reference proteome</keyword>
<dbReference type="InterPro" id="IPR051010">
    <property type="entry name" value="BCAA_transport"/>
</dbReference>
<dbReference type="PANTHER" id="PTHR30483:SF6">
    <property type="entry name" value="PERIPLASMIC BINDING PROTEIN OF ABC TRANSPORTER FOR NATURAL AMINO ACIDS"/>
    <property type="match status" value="1"/>
</dbReference>
<organism evidence="6 7">
    <name type="scientific">Roseobacter fucihabitans</name>
    <dbReference type="NCBI Taxonomy" id="1537242"/>
    <lineage>
        <taxon>Bacteria</taxon>
        <taxon>Pseudomonadati</taxon>
        <taxon>Pseudomonadota</taxon>
        <taxon>Alphaproteobacteria</taxon>
        <taxon>Rhodobacterales</taxon>
        <taxon>Roseobacteraceae</taxon>
        <taxon>Roseobacter</taxon>
    </lineage>
</organism>
<evidence type="ECO:0000256" key="2">
    <source>
        <dbReference type="ARBA" id="ARBA00022729"/>
    </source>
</evidence>
<feature type="signal peptide" evidence="4">
    <location>
        <begin position="1"/>
        <end position="22"/>
    </location>
</feature>
<accession>A0ABZ2C183</accession>
<reference evidence="7" key="2">
    <citation type="submission" date="2024-01" db="EMBL/GenBank/DDBJ databases">
        <title>Roseobacter fucihabitans sp. nov., isolated from the brown alga Fucus spiralis.</title>
        <authorList>
            <person name="Hahnke S."/>
            <person name="Berger M."/>
            <person name="Schlingloff A."/>
            <person name="Athale I."/>
            <person name="Neumann-Schaal M."/>
            <person name="Adenaya A."/>
            <person name="Poehlein A."/>
            <person name="Daniel R."/>
            <person name="Pertersen J."/>
            <person name="Brinkhoff T."/>
        </authorList>
    </citation>
    <scope>NUCLEOTIDE SEQUENCE [LARGE SCALE GENOMIC DNA]</scope>
    <source>
        <strain evidence="7">B14</strain>
    </source>
</reference>
<dbReference type="CDD" id="cd06268">
    <property type="entry name" value="PBP1_ABC_transporter_LIVBP-like"/>
    <property type="match status" value="1"/>
</dbReference>
<dbReference type="Gene3D" id="3.40.50.2300">
    <property type="match status" value="2"/>
</dbReference>
<dbReference type="InterPro" id="IPR022478">
    <property type="entry name" value="ABC_transptr_sub-bd_PQQ"/>
</dbReference>
<dbReference type="EMBL" id="CP143423">
    <property type="protein sequence ID" value="WVX51087.1"/>
    <property type="molecule type" value="Genomic_DNA"/>
</dbReference>
<evidence type="ECO:0000313" key="6">
    <source>
        <dbReference type="EMBL" id="WVX51087.1"/>
    </source>
</evidence>
<sequence length="394" mass="42731">MFQLRVSLLAMAFCLSAGVALAIDVKAAVLRVDYPTLLPISRYDLPPADLGFAGAALADEDNGTTGGFLGHTYETVTAASTPEAAEATMAQILEDGIRLIVVQARAAELLRLSDQAAAAGALVFNARAPDVELRDGSCRGNLLHTAPSNAMMADAVAQFAVWKKWTDWFLISGSNPADVALAEAYRKAARKFGARIVEDRAFEDTGGSRRTDSGHVLVQRQLPTFTQGAEDHDVVIAADGTDYFARFLSYHLWTPRPVMGSGGLVPTTFHGAHEAYGATQYQTRFEGLTGRYAKPEDYNVWLALRVIGEAVTRANTAEPDGVRDYAVSDAFELAAFKGQKVTFRDWNGQLRQPILLYDGMITVSVSPQEGFLHQNSLLDTMGLDRPESSCTQFE</sequence>
<keyword evidence="3" id="KW-0029">Amino-acid transport</keyword>
<reference evidence="6 7" key="1">
    <citation type="submission" date="2015-07" db="EMBL/GenBank/DDBJ databases">
        <authorList>
            <person name="Voget S."/>
            <person name="Dogs M."/>
            <person name="Brinkhoff T.H."/>
            <person name="Daniel R."/>
        </authorList>
    </citation>
    <scope>NUCLEOTIDE SEQUENCE [LARGE SCALE GENOMIC DNA]</scope>
    <source>
        <strain evidence="6 7">B14</strain>
    </source>
</reference>
<dbReference type="Pfam" id="PF13458">
    <property type="entry name" value="Peripla_BP_6"/>
    <property type="match status" value="1"/>
</dbReference>
<feature type="chain" id="PRO_5047117636" description="Leucine-binding protein domain-containing protein" evidence="4">
    <location>
        <begin position="23"/>
        <end position="394"/>
    </location>
</feature>
<dbReference type="NCBIfam" id="TIGR03863">
    <property type="entry name" value="PQQ_ABC_bind"/>
    <property type="match status" value="1"/>
</dbReference>
<dbReference type="Proteomes" id="UP001318682">
    <property type="component" value="Chromosome"/>
</dbReference>
<dbReference type="SUPFAM" id="SSF53822">
    <property type="entry name" value="Periplasmic binding protein-like I"/>
    <property type="match status" value="1"/>
</dbReference>
<gene>
    <name evidence="6" type="ORF">ROLI_041880</name>
</gene>
<evidence type="ECO:0000256" key="3">
    <source>
        <dbReference type="ARBA" id="ARBA00022970"/>
    </source>
</evidence>
<dbReference type="InterPro" id="IPR028081">
    <property type="entry name" value="Leu-bd"/>
</dbReference>
<name>A0ABZ2C183_9RHOB</name>
<dbReference type="InterPro" id="IPR028082">
    <property type="entry name" value="Peripla_BP_I"/>
</dbReference>
<keyword evidence="3" id="KW-0813">Transport</keyword>
<dbReference type="PANTHER" id="PTHR30483">
    <property type="entry name" value="LEUCINE-SPECIFIC-BINDING PROTEIN"/>
    <property type="match status" value="1"/>
</dbReference>
<evidence type="ECO:0000256" key="4">
    <source>
        <dbReference type="SAM" id="SignalP"/>
    </source>
</evidence>